<dbReference type="Pfam" id="PF01979">
    <property type="entry name" value="Amidohydro_1"/>
    <property type="match status" value="1"/>
</dbReference>
<dbReference type="EMBL" id="AUZY01001376">
    <property type="protein sequence ID" value="EQD75068.1"/>
    <property type="molecule type" value="Genomic_DNA"/>
</dbReference>
<keyword evidence="1 3" id="KW-0378">Hydrolase</keyword>
<dbReference type="Gene3D" id="3.20.20.140">
    <property type="entry name" value="Metal-dependent hydrolases"/>
    <property type="match status" value="1"/>
</dbReference>
<dbReference type="SUPFAM" id="SSF51338">
    <property type="entry name" value="Composite domain of metallo-dependent hydrolases"/>
    <property type="match status" value="1"/>
</dbReference>
<gene>
    <name evidence="3" type="ORF">B1B_02324</name>
</gene>
<dbReference type="GO" id="GO:0016810">
    <property type="term" value="F:hydrolase activity, acting on carbon-nitrogen (but not peptide) bonds"/>
    <property type="evidence" value="ECO:0007669"/>
    <property type="project" value="InterPro"/>
</dbReference>
<dbReference type="InterPro" id="IPR050287">
    <property type="entry name" value="MTA/SAH_deaminase"/>
</dbReference>
<dbReference type="Gene3D" id="2.30.40.10">
    <property type="entry name" value="Urease, subunit C, domain 1"/>
    <property type="match status" value="1"/>
</dbReference>
<dbReference type="PANTHER" id="PTHR43794">
    <property type="entry name" value="AMINOHYDROLASE SSNA-RELATED"/>
    <property type="match status" value="1"/>
</dbReference>
<proteinExistence type="predicted"/>
<dbReference type="InterPro" id="IPR006680">
    <property type="entry name" value="Amidohydro-rel"/>
</dbReference>
<protein>
    <submittedName>
        <fullName evidence="3">N-ethylammeline chlorohydrolase</fullName>
    </submittedName>
</protein>
<feature type="non-terminal residue" evidence="3">
    <location>
        <position position="1"/>
    </location>
</feature>
<comment type="caution">
    <text evidence="3">The sequence shown here is derived from an EMBL/GenBank/DDBJ whole genome shotgun (WGS) entry which is preliminary data.</text>
</comment>
<reference evidence="3" key="2">
    <citation type="journal article" date="2014" name="ISME J.">
        <title>Microbial stratification in low pH oxic and suboxic macroscopic growths along an acid mine drainage.</title>
        <authorList>
            <person name="Mendez-Garcia C."/>
            <person name="Mesa V."/>
            <person name="Sprenger R.R."/>
            <person name="Richter M."/>
            <person name="Diez M.S."/>
            <person name="Solano J."/>
            <person name="Bargiela R."/>
            <person name="Golyshina O.V."/>
            <person name="Manteca A."/>
            <person name="Ramos J.L."/>
            <person name="Gallego J.R."/>
            <person name="Llorente I."/>
            <person name="Martins Dos Santos V.A."/>
            <person name="Jensen O.N."/>
            <person name="Pelaez A.I."/>
            <person name="Sanchez J."/>
            <person name="Ferrer M."/>
        </authorList>
    </citation>
    <scope>NUCLEOTIDE SEQUENCE</scope>
</reference>
<evidence type="ECO:0000256" key="1">
    <source>
        <dbReference type="ARBA" id="ARBA00022801"/>
    </source>
</evidence>
<feature type="domain" description="Amidohydrolase-related" evidence="2">
    <location>
        <begin position="3"/>
        <end position="240"/>
    </location>
</feature>
<sequence>ESFVRKKHGDLVTPSIGVQGIYVASDETYHGAKDIANKYNTTMHTHLSETRKEVYDYASSHSGQRPVEHLSSIDFLDDRLIAAHCAFVTMREVRQLEKADVKVSWNSISNCKLGTGGMPPVPEMIDHGITVSLGTDSNGSNNSLNMFEMMKFSSLLLKSARWDPSVISAQKILDMATRDAAASLRRKDIGILKEGNLADITMIDTRRPNLIPANQENIVQGIVYSANPSNVDTVIVNGRILKRRKRLLRKLPETKKDNMI</sequence>
<dbReference type="InterPro" id="IPR011059">
    <property type="entry name" value="Metal-dep_hydrolase_composite"/>
</dbReference>
<accession>T1C2G9</accession>
<evidence type="ECO:0000259" key="2">
    <source>
        <dbReference type="Pfam" id="PF01979"/>
    </source>
</evidence>
<dbReference type="InterPro" id="IPR032466">
    <property type="entry name" value="Metal_Hydrolase"/>
</dbReference>
<dbReference type="SUPFAM" id="SSF51556">
    <property type="entry name" value="Metallo-dependent hydrolases"/>
    <property type="match status" value="1"/>
</dbReference>
<name>T1C2G9_9ZZZZ</name>
<evidence type="ECO:0000313" key="3">
    <source>
        <dbReference type="EMBL" id="EQD75068.1"/>
    </source>
</evidence>
<dbReference type="AlphaFoldDB" id="T1C2G9"/>
<dbReference type="PANTHER" id="PTHR43794:SF11">
    <property type="entry name" value="AMIDOHYDROLASE-RELATED DOMAIN-CONTAINING PROTEIN"/>
    <property type="match status" value="1"/>
</dbReference>
<reference evidence="3" key="1">
    <citation type="submission" date="2013-08" db="EMBL/GenBank/DDBJ databases">
        <authorList>
            <person name="Mendez C."/>
            <person name="Richter M."/>
            <person name="Ferrer M."/>
            <person name="Sanchez J."/>
        </authorList>
    </citation>
    <scope>NUCLEOTIDE SEQUENCE</scope>
</reference>
<organism evidence="3">
    <name type="scientific">mine drainage metagenome</name>
    <dbReference type="NCBI Taxonomy" id="410659"/>
    <lineage>
        <taxon>unclassified sequences</taxon>
        <taxon>metagenomes</taxon>
        <taxon>ecological metagenomes</taxon>
    </lineage>
</organism>